<dbReference type="AlphaFoldDB" id="A0A8J5RYF3"/>
<proteinExistence type="predicted"/>
<feature type="compositionally biased region" description="Low complexity" evidence="1">
    <location>
        <begin position="39"/>
        <end position="53"/>
    </location>
</feature>
<evidence type="ECO:0000313" key="3">
    <source>
        <dbReference type="Proteomes" id="UP000729402"/>
    </source>
</evidence>
<feature type="region of interest" description="Disordered" evidence="1">
    <location>
        <begin position="23"/>
        <end position="93"/>
    </location>
</feature>
<name>A0A8J5RYF3_ZIZPA</name>
<evidence type="ECO:0000313" key="2">
    <source>
        <dbReference type="EMBL" id="KAG8048594.1"/>
    </source>
</evidence>
<reference evidence="2" key="2">
    <citation type="submission" date="2021-02" db="EMBL/GenBank/DDBJ databases">
        <authorList>
            <person name="Kimball J.A."/>
            <person name="Haas M.W."/>
            <person name="Macchietto M."/>
            <person name="Kono T."/>
            <person name="Duquette J."/>
            <person name="Shao M."/>
        </authorList>
    </citation>
    <scope>NUCLEOTIDE SEQUENCE</scope>
    <source>
        <tissue evidence="2">Fresh leaf tissue</tissue>
    </source>
</reference>
<sequence length="93" mass="10303">MDKLDIPSIMPFDFEASIFRSEVVPAPSDPPNEAHVGYSPPSEASNNAPSEAPNHQEKRRKDEFPRYDDRYASTSAAPPPLDPAPAQTKRRTP</sequence>
<evidence type="ECO:0000256" key="1">
    <source>
        <dbReference type="SAM" id="MobiDB-lite"/>
    </source>
</evidence>
<comment type="caution">
    <text evidence="2">The sequence shown here is derived from an EMBL/GenBank/DDBJ whole genome shotgun (WGS) entry which is preliminary data.</text>
</comment>
<protein>
    <submittedName>
        <fullName evidence="2">Uncharacterized protein</fullName>
    </submittedName>
</protein>
<organism evidence="2 3">
    <name type="scientific">Zizania palustris</name>
    <name type="common">Northern wild rice</name>
    <dbReference type="NCBI Taxonomy" id="103762"/>
    <lineage>
        <taxon>Eukaryota</taxon>
        <taxon>Viridiplantae</taxon>
        <taxon>Streptophyta</taxon>
        <taxon>Embryophyta</taxon>
        <taxon>Tracheophyta</taxon>
        <taxon>Spermatophyta</taxon>
        <taxon>Magnoliopsida</taxon>
        <taxon>Liliopsida</taxon>
        <taxon>Poales</taxon>
        <taxon>Poaceae</taxon>
        <taxon>BOP clade</taxon>
        <taxon>Oryzoideae</taxon>
        <taxon>Oryzeae</taxon>
        <taxon>Zizaniinae</taxon>
        <taxon>Zizania</taxon>
    </lineage>
</organism>
<dbReference type="Proteomes" id="UP000729402">
    <property type="component" value="Unassembled WGS sequence"/>
</dbReference>
<accession>A0A8J5RYF3</accession>
<keyword evidence="3" id="KW-1185">Reference proteome</keyword>
<dbReference type="EMBL" id="JAAALK010000289">
    <property type="protein sequence ID" value="KAG8048594.1"/>
    <property type="molecule type" value="Genomic_DNA"/>
</dbReference>
<feature type="compositionally biased region" description="Basic and acidic residues" evidence="1">
    <location>
        <begin position="54"/>
        <end position="71"/>
    </location>
</feature>
<reference evidence="2" key="1">
    <citation type="journal article" date="2021" name="bioRxiv">
        <title>Whole Genome Assembly and Annotation of Northern Wild Rice, Zizania palustris L., Supports a Whole Genome Duplication in the Zizania Genus.</title>
        <authorList>
            <person name="Haas M."/>
            <person name="Kono T."/>
            <person name="Macchietto M."/>
            <person name="Millas R."/>
            <person name="McGilp L."/>
            <person name="Shao M."/>
            <person name="Duquette J."/>
            <person name="Hirsch C.N."/>
            <person name="Kimball J."/>
        </authorList>
    </citation>
    <scope>NUCLEOTIDE SEQUENCE</scope>
    <source>
        <tissue evidence="2">Fresh leaf tissue</tissue>
    </source>
</reference>
<gene>
    <name evidence="2" type="ORF">GUJ93_ZPchr0009g670</name>
</gene>